<feature type="region of interest" description="Disordered" evidence="1">
    <location>
        <begin position="1"/>
        <end position="24"/>
    </location>
</feature>
<gene>
    <name evidence="2" type="ORF">CUMW_221210</name>
</gene>
<comment type="caution">
    <text evidence="2">The sequence shown here is derived from an EMBL/GenBank/DDBJ whole genome shotgun (WGS) entry which is preliminary data.</text>
</comment>
<organism evidence="2 3">
    <name type="scientific">Citrus unshiu</name>
    <name type="common">Satsuma mandarin</name>
    <name type="synonym">Citrus nobilis var. unshiu</name>
    <dbReference type="NCBI Taxonomy" id="55188"/>
    <lineage>
        <taxon>Eukaryota</taxon>
        <taxon>Viridiplantae</taxon>
        <taxon>Streptophyta</taxon>
        <taxon>Embryophyta</taxon>
        <taxon>Tracheophyta</taxon>
        <taxon>Spermatophyta</taxon>
        <taxon>Magnoliopsida</taxon>
        <taxon>eudicotyledons</taxon>
        <taxon>Gunneridae</taxon>
        <taxon>Pentapetalae</taxon>
        <taxon>rosids</taxon>
        <taxon>malvids</taxon>
        <taxon>Sapindales</taxon>
        <taxon>Rutaceae</taxon>
        <taxon>Aurantioideae</taxon>
        <taxon>Citrus</taxon>
    </lineage>
</organism>
<dbReference type="InterPro" id="IPR009057">
    <property type="entry name" value="Homeodomain-like_sf"/>
</dbReference>
<dbReference type="AlphaFoldDB" id="A0A2H5QE01"/>
<reference evidence="2 3" key="1">
    <citation type="journal article" date="2017" name="Front. Genet.">
        <title>Draft sequencing of the heterozygous diploid genome of Satsuma (Citrus unshiu Marc.) using a hybrid assembly approach.</title>
        <authorList>
            <person name="Shimizu T."/>
            <person name="Tanizawa Y."/>
            <person name="Mochizuki T."/>
            <person name="Nagasaki H."/>
            <person name="Yoshioka T."/>
            <person name="Toyoda A."/>
            <person name="Fujiyama A."/>
            <person name="Kaminuma E."/>
            <person name="Nakamura Y."/>
        </authorList>
    </citation>
    <scope>NUCLEOTIDE SEQUENCE [LARGE SCALE GENOMIC DNA]</scope>
    <source>
        <strain evidence="3">cv. Miyagawa wase</strain>
    </source>
</reference>
<dbReference type="STRING" id="55188.A0A2H5QE01"/>
<dbReference type="PANTHER" id="PTHR47863:SF5">
    <property type="entry name" value="HOMEODOMAIN-LIKE PROTEIN WITH RING_FYVE_PHD-TYPE ZINC FINGER DOMAIN-CONTAINING PROTEIN-RELATED"/>
    <property type="match status" value="1"/>
</dbReference>
<evidence type="ECO:0008006" key="4">
    <source>
        <dbReference type="Google" id="ProtNLM"/>
    </source>
</evidence>
<feature type="compositionally biased region" description="Polar residues" evidence="1">
    <location>
        <begin position="1"/>
        <end position="12"/>
    </location>
</feature>
<name>A0A2H5QE01_CITUN</name>
<proteinExistence type="predicted"/>
<dbReference type="Gene3D" id="1.10.246.220">
    <property type="match status" value="1"/>
</dbReference>
<evidence type="ECO:0000313" key="3">
    <source>
        <dbReference type="Proteomes" id="UP000236630"/>
    </source>
</evidence>
<evidence type="ECO:0000313" key="2">
    <source>
        <dbReference type="EMBL" id="GAY62869.1"/>
    </source>
</evidence>
<dbReference type="Proteomes" id="UP000236630">
    <property type="component" value="Unassembled WGS sequence"/>
</dbReference>
<dbReference type="SUPFAM" id="SSF46689">
    <property type="entry name" value="Homeodomain-like"/>
    <property type="match status" value="1"/>
</dbReference>
<dbReference type="PANTHER" id="PTHR47863">
    <property type="entry name" value="RING/FYVE/PHD ZINC FINGER SUPERFAMILY PROTEIN"/>
    <property type="match status" value="1"/>
</dbReference>
<keyword evidence="3" id="KW-1185">Reference proteome</keyword>
<accession>A0A2H5QE01</accession>
<sequence>MPTQRTKSQNVDSSKKLSPPKGAQLEKIAQARNEKSTASKSLHNKNFTFASEKRRSLHWTAEEEEEMLKEGVEKFSTKVNKNLFGCHVFYPPRTPSDLKDKWRKIMAKESSAISRSAPKTMKEGKVMRSSIQQNVEVPQKCLCLGFDCSVYNLINEFMASIDRSKNSRIWGNSRKFNPSEYDGTFNPEPQGVSF</sequence>
<protein>
    <recommendedName>
        <fullName evidence="4">Myb-like domain-containing protein</fullName>
    </recommendedName>
</protein>
<evidence type="ECO:0000256" key="1">
    <source>
        <dbReference type="SAM" id="MobiDB-lite"/>
    </source>
</evidence>
<dbReference type="EMBL" id="BDQV01000325">
    <property type="protein sequence ID" value="GAY62869.1"/>
    <property type="molecule type" value="Genomic_DNA"/>
</dbReference>